<dbReference type="InterPro" id="IPR018337">
    <property type="entry name" value="Cell_wall/Cho-bd_repeat"/>
</dbReference>
<dbReference type="OrthoDB" id="1901591at2"/>
<evidence type="ECO:0000256" key="2">
    <source>
        <dbReference type="PROSITE-ProRule" id="PRU00591"/>
    </source>
</evidence>
<comment type="caution">
    <text evidence="4">The sequence shown here is derived from an EMBL/GenBank/DDBJ whole genome shotgun (WGS) entry which is preliminary data.</text>
</comment>
<reference evidence="4 5" key="1">
    <citation type="submission" date="2016-05" db="EMBL/GenBank/DDBJ databases">
        <title>Microbial solvent formation.</title>
        <authorList>
            <person name="Poehlein A."/>
            <person name="Montoya Solano J.D."/>
            <person name="Flitsch S."/>
            <person name="Krabben P."/>
            <person name="Duerre P."/>
            <person name="Daniel R."/>
        </authorList>
    </citation>
    <scope>NUCLEOTIDE SEQUENCE [LARGE SCALE GENOMIC DNA]</scope>
    <source>
        <strain evidence="4 5">DSM 2619</strain>
    </source>
</reference>
<evidence type="ECO:0008006" key="6">
    <source>
        <dbReference type="Google" id="ProtNLM"/>
    </source>
</evidence>
<feature type="signal peptide" evidence="3">
    <location>
        <begin position="1"/>
        <end position="27"/>
    </location>
</feature>
<dbReference type="EMBL" id="LZZM01000132">
    <property type="protein sequence ID" value="OOM78134.1"/>
    <property type="molecule type" value="Genomic_DNA"/>
</dbReference>
<keyword evidence="3" id="KW-0732">Signal</keyword>
<dbReference type="AlphaFoldDB" id="A0A1S8TKH7"/>
<dbReference type="SUPFAM" id="SSF69360">
    <property type="entry name" value="Cell wall binding repeat"/>
    <property type="match status" value="1"/>
</dbReference>
<feature type="repeat" description="Cell wall-binding" evidence="2">
    <location>
        <begin position="45"/>
        <end position="64"/>
    </location>
</feature>
<organism evidence="4 5">
    <name type="scientific">Clostridium puniceum</name>
    <dbReference type="NCBI Taxonomy" id="29367"/>
    <lineage>
        <taxon>Bacteria</taxon>
        <taxon>Bacillati</taxon>
        <taxon>Bacillota</taxon>
        <taxon>Clostridia</taxon>
        <taxon>Eubacteriales</taxon>
        <taxon>Clostridiaceae</taxon>
        <taxon>Clostridium</taxon>
    </lineage>
</organism>
<sequence>MKNLRRILASLITFISLLGANPVVIHADWKEDNKGKWNTEGSSYSIGWKQIDNTWYYFYPDSNYDIKGYMAHDTIINGYYLNNNGTWSNGGSEIQTYINLLNDTNWQKKNGIIFGNDKSTVDKNIIVDIDQDGVFEMLLHHGTCEANSTISIVTYNNGNIKKIEDIGIPDGGYYGYSNSKRVFFISAGRMGHYFTDGYKLENNECKKVFSSTDDEVYSRDDESLIVIGHNYTVNGQEVSATEYDESFKKFGKIEK</sequence>
<dbReference type="RefSeq" id="WP_077847141.1">
    <property type="nucleotide sequence ID" value="NZ_LZZM01000132.1"/>
</dbReference>
<dbReference type="Proteomes" id="UP000190890">
    <property type="component" value="Unassembled WGS sequence"/>
</dbReference>
<evidence type="ECO:0000256" key="1">
    <source>
        <dbReference type="ARBA" id="ARBA00022737"/>
    </source>
</evidence>
<keyword evidence="1" id="KW-0677">Repeat</keyword>
<dbReference type="Pfam" id="PF01473">
    <property type="entry name" value="Choline_bind_1"/>
    <property type="match status" value="1"/>
</dbReference>
<evidence type="ECO:0000256" key="3">
    <source>
        <dbReference type="SAM" id="SignalP"/>
    </source>
</evidence>
<name>A0A1S8TKH7_9CLOT</name>
<accession>A0A1S8TKH7</accession>
<keyword evidence="5" id="KW-1185">Reference proteome</keyword>
<proteinExistence type="predicted"/>
<protein>
    <recommendedName>
        <fullName evidence="6">Cell wall binding repeat protein</fullName>
    </recommendedName>
</protein>
<dbReference type="Gene3D" id="2.10.270.10">
    <property type="entry name" value="Cholin Binding"/>
    <property type="match status" value="1"/>
</dbReference>
<evidence type="ECO:0000313" key="4">
    <source>
        <dbReference type="EMBL" id="OOM78134.1"/>
    </source>
</evidence>
<dbReference type="PROSITE" id="PS51170">
    <property type="entry name" value="CW"/>
    <property type="match status" value="1"/>
</dbReference>
<evidence type="ECO:0000313" key="5">
    <source>
        <dbReference type="Proteomes" id="UP000190890"/>
    </source>
</evidence>
<gene>
    <name evidence="4" type="ORF">CLPUN_19930</name>
</gene>
<feature type="chain" id="PRO_5013317996" description="Cell wall binding repeat protein" evidence="3">
    <location>
        <begin position="28"/>
        <end position="255"/>
    </location>
</feature>